<evidence type="ECO:0000313" key="8">
    <source>
        <dbReference type="EMBL" id="RRB03893.1"/>
    </source>
</evidence>
<dbReference type="InterPro" id="IPR044068">
    <property type="entry name" value="CB"/>
</dbReference>
<dbReference type="InterPro" id="IPR013762">
    <property type="entry name" value="Integrase-like_cat_sf"/>
</dbReference>
<evidence type="ECO:0000256" key="1">
    <source>
        <dbReference type="ARBA" id="ARBA00008857"/>
    </source>
</evidence>
<keyword evidence="2" id="KW-0229">DNA integration</keyword>
<dbReference type="PANTHER" id="PTHR30349:SF41">
    <property type="entry name" value="INTEGRASE_RECOMBINASE PROTEIN MJ0367-RELATED"/>
    <property type="match status" value="1"/>
</dbReference>
<evidence type="ECO:0000259" key="6">
    <source>
        <dbReference type="PROSITE" id="PS51898"/>
    </source>
</evidence>
<accession>A0A3P1BSJ6</accession>
<dbReference type="InterPro" id="IPR011010">
    <property type="entry name" value="DNA_brk_join_enz"/>
</dbReference>
<dbReference type="RefSeq" id="WP_124874075.1">
    <property type="nucleotide sequence ID" value="NZ_RQJO01000008.1"/>
</dbReference>
<evidence type="ECO:0000313" key="9">
    <source>
        <dbReference type="Proteomes" id="UP000271925"/>
    </source>
</evidence>
<reference evidence="8 9" key="1">
    <citation type="submission" date="2018-11" db="EMBL/GenBank/DDBJ databases">
        <authorList>
            <person name="Zhou Z."/>
            <person name="Wang G."/>
        </authorList>
    </citation>
    <scope>NUCLEOTIDE SEQUENCE [LARGE SCALE GENOMIC DNA]</scope>
    <source>
        <strain evidence="8 9">KCTC52004</strain>
    </source>
</reference>
<dbReference type="Gene3D" id="1.10.150.130">
    <property type="match status" value="1"/>
</dbReference>
<dbReference type="PROSITE" id="PS51900">
    <property type="entry name" value="CB"/>
    <property type="match status" value="1"/>
</dbReference>
<dbReference type="InterPro" id="IPR002104">
    <property type="entry name" value="Integrase_catalytic"/>
</dbReference>
<dbReference type="CDD" id="cd00397">
    <property type="entry name" value="DNA_BRE_C"/>
    <property type="match status" value="1"/>
</dbReference>
<dbReference type="GO" id="GO:0006310">
    <property type="term" value="P:DNA recombination"/>
    <property type="evidence" value="ECO:0007669"/>
    <property type="project" value="UniProtKB-KW"/>
</dbReference>
<evidence type="ECO:0000259" key="7">
    <source>
        <dbReference type="PROSITE" id="PS51900"/>
    </source>
</evidence>
<dbReference type="GO" id="GO:0003677">
    <property type="term" value="F:DNA binding"/>
    <property type="evidence" value="ECO:0007669"/>
    <property type="project" value="UniProtKB-UniRule"/>
</dbReference>
<comment type="similarity">
    <text evidence="1">Belongs to the 'phage' integrase family.</text>
</comment>
<keyword evidence="4" id="KW-0233">DNA recombination</keyword>
<feature type="domain" description="Core-binding (CB)" evidence="7">
    <location>
        <begin position="99"/>
        <end position="185"/>
    </location>
</feature>
<feature type="domain" description="Tyr recombinase" evidence="6">
    <location>
        <begin position="200"/>
        <end position="387"/>
    </location>
</feature>
<dbReference type="GO" id="GO:0015074">
    <property type="term" value="P:DNA integration"/>
    <property type="evidence" value="ECO:0007669"/>
    <property type="project" value="UniProtKB-KW"/>
</dbReference>
<dbReference type="Proteomes" id="UP000271925">
    <property type="component" value="Unassembled WGS sequence"/>
</dbReference>
<evidence type="ECO:0000256" key="2">
    <source>
        <dbReference type="ARBA" id="ARBA00022908"/>
    </source>
</evidence>
<evidence type="ECO:0000256" key="3">
    <source>
        <dbReference type="ARBA" id="ARBA00023125"/>
    </source>
</evidence>
<proteinExistence type="inferred from homology"/>
<comment type="caution">
    <text evidence="8">The sequence shown here is derived from an EMBL/GenBank/DDBJ whole genome shotgun (WGS) entry which is preliminary data.</text>
</comment>
<evidence type="ECO:0000256" key="4">
    <source>
        <dbReference type="ARBA" id="ARBA00023172"/>
    </source>
</evidence>
<evidence type="ECO:0000256" key="5">
    <source>
        <dbReference type="PROSITE-ProRule" id="PRU01248"/>
    </source>
</evidence>
<dbReference type="Gene3D" id="1.10.443.10">
    <property type="entry name" value="Intergrase catalytic core"/>
    <property type="match status" value="1"/>
</dbReference>
<keyword evidence="3 5" id="KW-0238">DNA-binding</keyword>
<protein>
    <submittedName>
        <fullName evidence="8">Site-specific integrase</fullName>
    </submittedName>
</protein>
<dbReference type="EMBL" id="RQJO01000008">
    <property type="protein sequence ID" value="RRB03893.1"/>
    <property type="molecule type" value="Genomic_DNA"/>
</dbReference>
<dbReference type="InterPro" id="IPR010998">
    <property type="entry name" value="Integrase_recombinase_N"/>
</dbReference>
<dbReference type="Pfam" id="PF02899">
    <property type="entry name" value="Phage_int_SAM_1"/>
    <property type="match status" value="1"/>
</dbReference>
<dbReference type="PANTHER" id="PTHR30349">
    <property type="entry name" value="PHAGE INTEGRASE-RELATED"/>
    <property type="match status" value="1"/>
</dbReference>
<dbReference type="InterPro" id="IPR050090">
    <property type="entry name" value="Tyrosine_recombinase_XerCD"/>
</dbReference>
<sequence>MKTLEKSCIQPQLYTPKRGSKDTRWFVYFSVAHPVTGKLSRKKVYDNLNQISDDKKRMERVKELLNFYRRKLNNGWNPYLDSKKVLYKESGPKEPEFKQPQITISEHLFTVLKDEQKRIRKGTFSAYQSQIRIFQEWLQKSGYGSLEITQLTKEHAKQFVGELEKHNTTVNAYTANMRHLFRLLMEKEVILTNPFVGIKKLPTTKTPKQYFSTLLRNQLQSHVSAKYPEMWLCIQLIYYCFIRPKEIRDLRIGDIDLESNTILLRGEISKNKKSEQVVIPSQLRKNLLSWGVDKYPRDYFLFGKDGKPDKFRRGKNHFGNTFRIIIKELRITGNYSLYSWKHTGAVMFYRQTKDIKTLQLQMRHHSLEETDKYLKGLGALESEALLNFFPTIS</sequence>
<keyword evidence="9" id="KW-1185">Reference proteome</keyword>
<dbReference type="PROSITE" id="PS51898">
    <property type="entry name" value="TYR_RECOMBINASE"/>
    <property type="match status" value="1"/>
</dbReference>
<dbReference type="SUPFAM" id="SSF56349">
    <property type="entry name" value="DNA breaking-rejoining enzymes"/>
    <property type="match status" value="1"/>
</dbReference>
<name>A0A3P1BSJ6_9BACT</name>
<dbReference type="InterPro" id="IPR004107">
    <property type="entry name" value="Integrase_SAM-like_N"/>
</dbReference>
<dbReference type="OrthoDB" id="932752at2"/>
<dbReference type="Pfam" id="PF00589">
    <property type="entry name" value="Phage_integrase"/>
    <property type="match status" value="1"/>
</dbReference>
<gene>
    <name evidence="8" type="ORF">EHT25_10180</name>
</gene>
<organism evidence="8 9">
    <name type="scientific">Larkinella rosea</name>
    <dbReference type="NCBI Taxonomy" id="2025312"/>
    <lineage>
        <taxon>Bacteria</taxon>
        <taxon>Pseudomonadati</taxon>
        <taxon>Bacteroidota</taxon>
        <taxon>Cytophagia</taxon>
        <taxon>Cytophagales</taxon>
        <taxon>Spirosomataceae</taxon>
        <taxon>Larkinella</taxon>
    </lineage>
</organism>
<dbReference type="AlphaFoldDB" id="A0A3P1BSJ6"/>